<name>A0ABU7XNH2_9FLAO</name>
<dbReference type="Proteomes" id="UP001337305">
    <property type="component" value="Unassembled WGS sequence"/>
</dbReference>
<proteinExistence type="predicted"/>
<evidence type="ECO:0008006" key="3">
    <source>
        <dbReference type="Google" id="ProtNLM"/>
    </source>
</evidence>
<sequence>MPAVLVDGIGVNDGTARDWPGGSEMVINLEQVIEFDEVKLGVYNGDNRTYHGVNVSHSVDGVTYFN</sequence>
<evidence type="ECO:0000313" key="2">
    <source>
        <dbReference type="Proteomes" id="UP001337305"/>
    </source>
</evidence>
<comment type="caution">
    <text evidence="1">The sequence shown here is derived from an EMBL/GenBank/DDBJ whole genome shotgun (WGS) entry which is preliminary data.</text>
</comment>
<dbReference type="EMBL" id="JAODOP010000004">
    <property type="protein sequence ID" value="MEF3832249.1"/>
    <property type="molecule type" value="Genomic_DNA"/>
</dbReference>
<evidence type="ECO:0000313" key="1">
    <source>
        <dbReference type="EMBL" id="MEF3832249.1"/>
    </source>
</evidence>
<protein>
    <recommendedName>
        <fullName evidence="3">F5/8 type C domain-containing protein</fullName>
    </recommendedName>
</protein>
<organism evidence="1 2">
    <name type="scientific">Flavivirga spongiicola</name>
    <dbReference type="NCBI Taxonomy" id="421621"/>
    <lineage>
        <taxon>Bacteria</taxon>
        <taxon>Pseudomonadati</taxon>
        <taxon>Bacteroidota</taxon>
        <taxon>Flavobacteriia</taxon>
        <taxon>Flavobacteriales</taxon>
        <taxon>Flavobacteriaceae</taxon>
        <taxon>Flavivirga</taxon>
    </lineage>
</organism>
<accession>A0ABU7XNH2</accession>
<keyword evidence="2" id="KW-1185">Reference proteome</keyword>
<dbReference type="RefSeq" id="WP_303304632.1">
    <property type="nucleotide sequence ID" value="NZ_JAODOP010000004.1"/>
</dbReference>
<gene>
    <name evidence="1" type="ORF">N1F79_03845</name>
</gene>
<reference evidence="1 2" key="1">
    <citation type="submission" date="2022-09" db="EMBL/GenBank/DDBJ databases">
        <title>Genome sequencing of Flavivirga sp. MEBiC05379.</title>
        <authorList>
            <person name="Oh H.-M."/>
            <person name="Kwon K.K."/>
            <person name="Park M.J."/>
            <person name="Yang S.-H."/>
        </authorList>
    </citation>
    <scope>NUCLEOTIDE SEQUENCE [LARGE SCALE GENOMIC DNA]</scope>
    <source>
        <strain evidence="1 2">MEBiC05379</strain>
    </source>
</reference>